<dbReference type="Proteomes" id="UP001314181">
    <property type="component" value="Unassembled WGS sequence"/>
</dbReference>
<evidence type="ECO:0000256" key="1">
    <source>
        <dbReference type="ARBA" id="ARBA00004442"/>
    </source>
</evidence>
<feature type="domain" description="OmpA-like" evidence="5">
    <location>
        <begin position="26"/>
        <end position="143"/>
    </location>
</feature>
<proteinExistence type="predicted"/>
<keyword evidence="3" id="KW-0998">Cell outer membrane</keyword>
<dbReference type="Pfam" id="PF00691">
    <property type="entry name" value="OmpA"/>
    <property type="match status" value="1"/>
</dbReference>
<gene>
    <name evidence="6" type="ORF">CAXC1_190004</name>
</gene>
<dbReference type="PROSITE" id="PS51123">
    <property type="entry name" value="OMPA_2"/>
    <property type="match status" value="1"/>
</dbReference>
<evidence type="ECO:0000256" key="2">
    <source>
        <dbReference type="ARBA" id="ARBA00023136"/>
    </source>
</evidence>
<accession>A0ABM9N8D0</accession>
<keyword evidence="2 4" id="KW-0472">Membrane</keyword>
<evidence type="ECO:0000256" key="4">
    <source>
        <dbReference type="PROSITE-ProRule" id="PRU00473"/>
    </source>
</evidence>
<dbReference type="PRINTS" id="PR01021">
    <property type="entry name" value="OMPADOMAIN"/>
</dbReference>
<dbReference type="InterPro" id="IPR050330">
    <property type="entry name" value="Bact_OuterMem_StrucFunc"/>
</dbReference>
<dbReference type="CDD" id="cd07185">
    <property type="entry name" value="OmpA_C-like"/>
    <property type="match status" value="1"/>
</dbReference>
<dbReference type="RefSeq" id="WP_338363666.1">
    <property type="nucleotide sequence ID" value="NZ_CAWVOK010000010.1"/>
</dbReference>
<evidence type="ECO:0000259" key="5">
    <source>
        <dbReference type="PROSITE" id="PS51123"/>
    </source>
</evidence>
<dbReference type="InterPro" id="IPR006665">
    <property type="entry name" value="OmpA-like"/>
</dbReference>
<evidence type="ECO:0000256" key="3">
    <source>
        <dbReference type="ARBA" id="ARBA00023237"/>
    </source>
</evidence>
<comment type="caution">
    <text evidence="6">The sequence shown here is derived from an EMBL/GenBank/DDBJ whole genome shotgun (WGS) entry which is preliminary data.</text>
</comment>
<dbReference type="PANTHER" id="PTHR30329">
    <property type="entry name" value="STATOR ELEMENT OF FLAGELLAR MOTOR COMPLEX"/>
    <property type="match status" value="1"/>
</dbReference>
<dbReference type="InterPro" id="IPR006664">
    <property type="entry name" value="OMP_bac"/>
</dbReference>
<keyword evidence="7" id="KW-1185">Reference proteome</keyword>
<evidence type="ECO:0000313" key="6">
    <source>
        <dbReference type="EMBL" id="CAK8162564.1"/>
    </source>
</evidence>
<sequence length="151" mass="17134">MKNLIIFKSKYYNGHINQVSKIISKEKNYDNVYKMDLVFGWSATSLSKSELCKIDKITDYLNSIKGNYSVVLIGHADQTGGHKVNHSFSYARAITVRKELISVGIPKNKIKLYAMSKDMPIVNAEGKKRLVNRRVEVYVLDNGYAATVNVR</sequence>
<name>A0ABM9N8D0_9RICK</name>
<dbReference type="SUPFAM" id="SSF103088">
    <property type="entry name" value="OmpA-like"/>
    <property type="match status" value="1"/>
</dbReference>
<dbReference type="PANTHER" id="PTHR30329:SF21">
    <property type="entry name" value="LIPOPROTEIN YIAD-RELATED"/>
    <property type="match status" value="1"/>
</dbReference>
<protein>
    <recommendedName>
        <fullName evidence="5">OmpA-like domain-containing protein</fullName>
    </recommendedName>
</protein>
<dbReference type="Gene3D" id="3.30.1330.60">
    <property type="entry name" value="OmpA-like domain"/>
    <property type="match status" value="1"/>
</dbReference>
<reference evidence="6 7" key="1">
    <citation type="submission" date="2024-01" db="EMBL/GenBank/DDBJ databases">
        <authorList>
            <person name="Kunselman E."/>
        </authorList>
    </citation>
    <scope>NUCLEOTIDE SEQUENCE [LARGE SCALE GENOMIC DNA]</scope>
    <source>
        <strain evidence="6">2 abalone samples</strain>
    </source>
</reference>
<dbReference type="EMBL" id="CAWVOK010000010">
    <property type="protein sequence ID" value="CAK8162564.1"/>
    <property type="molecule type" value="Genomic_DNA"/>
</dbReference>
<dbReference type="InterPro" id="IPR036737">
    <property type="entry name" value="OmpA-like_sf"/>
</dbReference>
<evidence type="ECO:0000313" key="7">
    <source>
        <dbReference type="Proteomes" id="UP001314181"/>
    </source>
</evidence>
<organism evidence="6 7">
    <name type="scientific">Candidatus Xenohaliotis californiensis</name>
    <dbReference type="NCBI Taxonomy" id="84677"/>
    <lineage>
        <taxon>Bacteria</taxon>
        <taxon>Pseudomonadati</taxon>
        <taxon>Pseudomonadota</taxon>
        <taxon>Alphaproteobacteria</taxon>
        <taxon>Rickettsiales</taxon>
        <taxon>Anaplasmataceae</taxon>
        <taxon>Candidatus Xenohaliotis</taxon>
    </lineage>
</organism>
<comment type="subcellular location">
    <subcellularLocation>
        <location evidence="1">Cell outer membrane</location>
    </subcellularLocation>
</comment>